<evidence type="ECO:0000313" key="8">
    <source>
        <dbReference type="EMBL" id="CAE2313299.1"/>
    </source>
</evidence>
<dbReference type="CDD" id="cd00136">
    <property type="entry name" value="PDZ_canonical"/>
    <property type="match status" value="1"/>
</dbReference>
<protein>
    <recommendedName>
        <fullName evidence="9">PDZ domain-containing protein</fullName>
    </recommendedName>
</protein>
<dbReference type="PROSITE" id="PS50072">
    <property type="entry name" value="CSA_PPIASE_2"/>
    <property type="match status" value="1"/>
</dbReference>
<feature type="domain" description="PDZ" evidence="3">
    <location>
        <begin position="190"/>
        <end position="261"/>
    </location>
</feature>
<evidence type="ECO:0000313" key="5">
    <source>
        <dbReference type="EMBL" id="CAE2313256.1"/>
    </source>
</evidence>
<dbReference type="Gene3D" id="2.40.100.10">
    <property type="entry name" value="Cyclophilin-like"/>
    <property type="match status" value="1"/>
</dbReference>
<dbReference type="EMBL" id="HBKN01029259">
    <property type="protein sequence ID" value="CAE2313285.1"/>
    <property type="molecule type" value="Transcribed_RNA"/>
</dbReference>
<dbReference type="AlphaFoldDB" id="A0A6U6B720"/>
<dbReference type="EMBL" id="HBKN01029214">
    <property type="protein sequence ID" value="CAE2313246.1"/>
    <property type="molecule type" value="Transcribed_RNA"/>
</dbReference>
<reference evidence="7" key="1">
    <citation type="submission" date="2021-01" db="EMBL/GenBank/DDBJ databases">
        <authorList>
            <person name="Corre E."/>
            <person name="Pelletier E."/>
            <person name="Niang G."/>
            <person name="Scheremetjew M."/>
            <person name="Finn R."/>
            <person name="Kale V."/>
            <person name="Holt S."/>
            <person name="Cochrane G."/>
            <person name="Meng A."/>
            <person name="Brown T."/>
            <person name="Cohen L."/>
        </authorList>
    </citation>
    <scope>NUCLEOTIDE SEQUENCE</scope>
    <source>
        <strain evidence="7">CCMP 2712</strain>
    </source>
</reference>
<dbReference type="EMBL" id="HBKN01029226">
    <property type="protein sequence ID" value="CAE2313256.1"/>
    <property type="molecule type" value="Transcribed_RNA"/>
</dbReference>
<sequence>MASCRGATWLVLAAMMLTAEVASAFRCPSLALGRAGARGGARACSSWRADFKVFFDVVVDEKPAGRMTFKVSQDFLPKTTENFRALMSGEKRIIDPLLSYQNCQFEYGPQYVEGTGNYKWSHVCKGKGKNVFGKEKIAEPQDLVTCRHKCPGPGGGYYYGMEVDLVNADAPDEEDDAGRNLISTQLQKPLGLILEEEPSGQGVFVAEVSPGSNAERSGNILPGDSVVRVGEEDCSAATLEDVLNLIGNAKSFVSVTFCRSEPSMASDVTVLTIPVGGPGHGMSRFDIIRVSDSPSSWKQRLLLNQAVIGRMESGRKTLQLMARARKAPRIVDCGVL</sequence>
<evidence type="ECO:0000259" key="2">
    <source>
        <dbReference type="PROSITE" id="PS50072"/>
    </source>
</evidence>
<dbReference type="InterPro" id="IPR036034">
    <property type="entry name" value="PDZ_sf"/>
</dbReference>
<dbReference type="SMART" id="SM00228">
    <property type="entry name" value="PDZ"/>
    <property type="match status" value="1"/>
</dbReference>
<evidence type="ECO:0000313" key="6">
    <source>
        <dbReference type="EMBL" id="CAE2313267.1"/>
    </source>
</evidence>
<dbReference type="Gene3D" id="2.30.42.10">
    <property type="match status" value="1"/>
</dbReference>
<evidence type="ECO:0000256" key="1">
    <source>
        <dbReference type="SAM" id="SignalP"/>
    </source>
</evidence>
<evidence type="ECO:0000259" key="3">
    <source>
        <dbReference type="PROSITE" id="PS50106"/>
    </source>
</evidence>
<dbReference type="SUPFAM" id="SSF50156">
    <property type="entry name" value="PDZ domain-like"/>
    <property type="match status" value="1"/>
</dbReference>
<dbReference type="GO" id="GO:0003755">
    <property type="term" value="F:peptidyl-prolyl cis-trans isomerase activity"/>
    <property type="evidence" value="ECO:0007669"/>
    <property type="project" value="InterPro"/>
</dbReference>
<dbReference type="InterPro" id="IPR029000">
    <property type="entry name" value="Cyclophilin-like_dom_sf"/>
</dbReference>
<dbReference type="SUPFAM" id="SSF50891">
    <property type="entry name" value="Cyclophilin-like"/>
    <property type="match status" value="1"/>
</dbReference>
<proteinExistence type="predicted"/>
<name>A0A6U6B720_GUITH</name>
<feature type="signal peptide" evidence="1">
    <location>
        <begin position="1"/>
        <end position="24"/>
    </location>
</feature>
<dbReference type="InterPro" id="IPR001478">
    <property type="entry name" value="PDZ"/>
</dbReference>
<dbReference type="EMBL" id="HBKN01029270">
    <property type="protein sequence ID" value="CAE2313299.1"/>
    <property type="molecule type" value="Transcribed_RNA"/>
</dbReference>
<dbReference type="InterPro" id="IPR002130">
    <property type="entry name" value="Cyclophilin-type_PPIase_dom"/>
</dbReference>
<dbReference type="Pfam" id="PF00595">
    <property type="entry name" value="PDZ"/>
    <property type="match status" value="1"/>
</dbReference>
<evidence type="ECO:0000313" key="4">
    <source>
        <dbReference type="EMBL" id="CAE2313246.1"/>
    </source>
</evidence>
<gene>
    <name evidence="4" type="ORF">GTHE00462_LOCUS22643</name>
    <name evidence="5" type="ORF">GTHE00462_LOCUS22648</name>
    <name evidence="6" type="ORF">GTHE00462_LOCUS22652</name>
    <name evidence="7" type="ORF">GTHE00462_LOCUS22663</name>
    <name evidence="8" type="ORF">GTHE00462_LOCUS22669</name>
</gene>
<dbReference type="PROSITE" id="PS50106">
    <property type="entry name" value="PDZ"/>
    <property type="match status" value="1"/>
</dbReference>
<feature type="domain" description="PPIase cyclophilin-type" evidence="2">
    <location>
        <begin position="54"/>
        <end position="260"/>
    </location>
</feature>
<feature type="chain" id="PRO_5036192319" description="PDZ domain-containing protein" evidence="1">
    <location>
        <begin position="25"/>
        <end position="336"/>
    </location>
</feature>
<dbReference type="EMBL" id="HBKN01029237">
    <property type="protein sequence ID" value="CAE2313267.1"/>
    <property type="molecule type" value="Transcribed_RNA"/>
</dbReference>
<keyword evidence="1" id="KW-0732">Signal</keyword>
<organism evidence="7">
    <name type="scientific">Guillardia theta</name>
    <name type="common">Cryptophyte</name>
    <name type="synonym">Cryptomonas phi</name>
    <dbReference type="NCBI Taxonomy" id="55529"/>
    <lineage>
        <taxon>Eukaryota</taxon>
        <taxon>Cryptophyceae</taxon>
        <taxon>Pyrenomonadales</taxon>
        <taxon>Geminigeraceae</taxon>
        <taxon>Guillardia</taxon>
    </lineage>
</organism>
<accession>A0A6U6B720</accession>
<evidence type="ECO:0000313" key="7">
    <source>
        <dbReference type="EMBL" id="CAE2313285.1"/>
    </source>
</evidence>
<evidence type="ECO:0008006" key="9">
    <source>
        <dbReference type="Google" id="ProtNLM"/>
    </source>
</evidence>